<keyword evidence="1" id="KW-0812">Transmembrane</keyword>
<feature type="transmembrane region" description="Helical" evidence="1">
    <location>
        <begin position="432"/>
        <end position="453"/>
    </location>
</feature>
<dbReference type="Pfam" id="PF06808">
    <property type="entry name" value="DctM"/>
    <property type="match status" value="1"/>
</dbReference>
<feature type="transmembrane region" description="Helical" evidence="1">
    <location>
        <begin position="522"/>
        <end position="542"/>
    </location>
</feature>
<organism evidence="3">
    <name type="scientific">bioreactor metagenome</name>
    <dbReference type="NCBI Taxonomy" id="1076179"/>
    <lineage>
        <taxon>unclassified sequences</taxon>
        <taxon>metagenomes</taxon>
        <taxon>ecological metagenomes</taxon>
    </lineage>
</organism>
<feature type="transmembrane region" description="Helical" evidence="1">
    <location>
        <begin position="460"/>
        <end position="480"/>
    </location>
</feature>
<dbReference type="NCBIfam" id="TIGR02123">
    <property type="entry name" value="TRAP_fused"/>
    <property type="match status" value="1"/>
</dbReference>
<feature type="domain" description="TRAP C4-dicarboxylate transport system permease DctM subunit" evidence="2">
    <location>
        <begin position="112"/>
        <end position="543"/>
    </location>
</feature>
<gene>
    <name evidence="3" type="ORF">SDC9_11542</name>
</gene>
<accession>A0A644THG9</accession>
<feature type="transmembrane region" description="Helical" evidence="1">
    <location>
        <begin position="486"/>
        <end position="510"/>
    </location>
</feature>
<protein>
    <recommendedName>
        <fullName evidence="2">TRAP C4-dicarboxylate transport system permease DctM subunit domain-containing protein</fullName>
    </recommendedName>
</protein>
<feature type="transmembrane region" description="Helical" evidence="1">
    <location>
        <begin position="12"/>
        <end position="32"/>
    </location>
</feature>
<feature type="transmembrane region" description="Helical" evidence="1">
    <location>
        <begin position="290"/>
        <end position="312"/>
    </location>
</feature>
<proteinExistence type="predicted"/>
<dbReference type="AlphaFoldDB" id="A0A644THG9"/>
<dbReference type="EMBL" id="VSSQ01000030">
    <property type="protein sequence ID" value="MPL65877.1"/>
    <property type="molecule type" value="Genomic_DNA"/>
</dbReference>
<dbReference type="PANTHER" id="PTHR43849">
    <property type="entry name" value="BLL3936 PROTEIN"/>
    <property type="match status" value="1"/>
</dbReference>
<feature type="transmembrane region" description="Helical" evidence="1">
    <location>
        <begin position="578"/>
        <end position="598"/>
    </location>
</feature>
<keyword evidence="1" id="KW-0472">Membrane</keyword>
<sequence length="637" mass="68230">MRNLKAPLKWIVGVWSALIALFYLYTAVFGIMQPRIQRGVHMLFLLPMAFLLFPATKKNSPVDRPSALDWVLALASIVPALYIIIYNEPLNMRMQMVSSMDTLQVVLGTINILLIIEAIRRVVVPAMAILVAVFLLYVFVAPYLPGILYSRPLRFPRLVEMNYLLTDTGIYGGITGVTATFVAIFVIFGSFMETTKTGAFFTNFATKVAGRGPGGPAKIAVVSSGLFGSISGVASANVYATGTFTIPLMKKLGYRPQFAGAVEAAASTGGLIMPPIMGAGAFVMSEITNIPYATIALAAALGAVLYYVSIYWRVHFVALKDNLKAMDPKDMISWEQVFFDSYLLLPLVVLIAFLVIGYSPFGACTYAIGTSFLLSFLRKDTRLSPKKLFEIFEKSGYNCIMLGVTCAGAGMVVSVVTYTGLALGIATAIQSFSGGFLLPALILVMITCLILGMGLPCTPAYIIAVTIGGPAMMALGIPTLPAHLFVFYFAIMAEVTPPVCIASYCGAAIAGTKPLATGVESSLIAIMGYLIPFIFVYNPALILRGTPLNIIATFLLGVIISGLWAATFSGYLFKHLNIIVRILLGLVTAGLVVLVCNVKIMGQLLPQIAIIVVGVAAIALFLTVNRKTVKALKAEVA</sequence>
<comment type="caution">
    <text evidence="3">The sequence shown here is derived from an EMBL/GenBank/DDBJ whole genome shotgun (WGS) entry which is preliminary data.</text>
</comment>
<evidence type="ECO:0000259" key="2">
    <source>
        <dbReference type="Pfam" id="PF06808"/>
    </source>
</evidence>
<evidence type="ECO:0000256" key="1">
    <source>
        <dbReference type="SAM" id="Phobius"/>
    </source>
</evidence>
<feature type="transmembrane region" description="Helical" evidence="1">
    <location>
        <begin position="604"/>
        <end position="624"/>
    </location>
</feature>
<keyword evidence="1" id="KW-1133">Transmembrane helix</keyword>
<name>A0A644THG9_9ZZZZ</name>
<feature type="transmembrane region" description="Helical" evidence="1">
    <location>
        <begin position="333"/>
        <end position="354"/>
    </location>
</feature>
<evidence type="ECO:0000313" key="3">
    <source>
        <dbReference type="EMBL" id="MPL65877.1"/>
    </source>
</evidence>
<feature type="transmembrane region" description="Helical" evidence="1">
    <location>
        <begin position="67"/>
        <end position="85"/>
    </location>
</feature>
<dbReference type="PANTHER" id="PTHR43849:SF2">
    <property type="entry name" value="BLL3936 PROTEIN"/>
    <property type="match status" value="1"/>
</dbReference>
<dbReference type="InterPro" id="IPR011853">
    <property type="entry name" value="TRAP_DctM-Dct_fused"/>
</dbReference>
<reference evidence="3" key="1">
    <citation type="submission" date="2019-08" db="EMBL/GenBank/DDBJ databases">
        <authorList>
            <person name="Kucharzyk K."/>
            <person name="Murdoch R.W."/>
            <person name="Higgins S."/>
            <person name="Loffler F."/>
        </authorList>
    </citation>
    <scope>NUCLEOTIDE SEQUENCE</scope>
</reference>
<dbReference type="InterPro" id="IPR010656">
    <property type="entry name" value="DctM"/>
</dbReference>
<feature type="transmembrane region" description="Helical" evidence="1">
    <location>
        <begin position="399"/>
        <end position="426"/>
    </location>
</feature>
<feature type="transmembrane region" description="Helical" evidence="1">
    <location>
        <begin position="258"/>
        <end position="284"/>
    </location>
</feature>
<feature type="transmembrane region" description="Helical" evidence="1">
    <location>
        <begin position="548"/>
        <end position="566"/>
    </location>
</feature>
<feature type="transmembrane region" description="Helical" evidence="1">
    <location>
        <begin position="169"/>
        <end position="191"/>
    </location>
</feature>
<feature type="transmembrane region" description="Helical" evidence="1">
    <location>
        <begin position="128"/>
        <end position="149"/>
    </location>
</feature>
<feature type="transmembrane region" description="Helical" evidence="1">
    <location>
        <begin position="38"/>
        <end position="55"/>
    </location>
</feature>